<feature type="non-terminal residue" evidence="1">
    <location>
        <position position="1"/>
    </location>
</feature>
<protein>
    <submittedName>
        <fullName evidence="1">Uncharacterized protein</fullName>
    </submittedName>
</protein>
<gene>
    <name evidence="1" type="ORF">Tci_850867</name>
</gene>
<dbReference type="AlphaFoldDB" id="A0A699R1R7"/>
<name>A0A699R1R7_TANCI</name>
<accession>A0A699R1R7</accession>
<sequence length="60" mass="6961">VEHQVQRRIIRNKMHKAFPLPVMEFPLPEEVPTASEESAYCQKKRDATAVKIRTATKVKK</sequence>
<comment type="caution">
    <text evidence="1">The sequence shown here is derived from an EMBL/GenBank/DDBJ whole genome shotgun (WGS) entry which is preliminary data.</text>
</comment>
<evidence type="ECO:0000313" key="1">
    <source>
        <dbReference type="EMBL" id="GFC78897.1"/>
    </source>
</evidence>
<proteinExistence type="predicted"/>
<organism evidence="1">
    <name type="scientific">Tanacetum cinerariifolium</name>
    <name type="common">Dalmatian daisy</name>
    <name type="synonym">Chrysanthemum cinerariifolium</name>
    <dbReference type="NCBI Taxonomy" id="118510"/>
    <lineage>
        <taxon>Eukaryota</taxon>
        <taxon>Viridiplantae</taxon>
        <taxon>Streptophyta</taxon>
        <taxon>Embryophyta</taxon>
        <taxon>Tracheophyta</taxon>
        <taxon>Spermatophyta</taxon>
        <taxon>Magnoliopsida</taxon>
        <taxon>eudicotyledons</taxon>
        <taxon>Gunneridae</taxon>
        <taxon>Pentapetalae</taxon>
        <taxon>asterids</taxon>
        <taxon>campanulids</taxon>
        <taxon>Asterales</taxon>
        <taxon>Asteraceae</taxon>
        <taxon>Asteroideae</taxon>
        <taxon>Anthemideae</taxon>
        <taxon>Anthemidinae</taxon>
        <taxon>Tanacetum</taxon>
    </lineage>
</organism>
<reference evidence="1" key="1">
    <citation type="journal article" date="2019" name="Sci. Rep.">
        <title>Draft genome of Tanacetum cinerariifolium, the natural source of mosquito coil.</title>
        <authorList>
            <person name="Yamashiro T."/>
            <person name="Shiraishi A."/>
            <person name="Satake H."/>
            <person name="Nakayama K."/>
        </authorList>
    </citation>
    <scope>NUCLEOTIDE SEQUENCE</scope>
</reference>
<dbReference type="EMBL" id="BKCJ011067886">
    <property type="protein sequence ID" value="GFC78897.1"/>
    <property type="molecule type" value="Genomic_DNA"/>
</dbReference>